<dbReference type="AlphaFoldDB" id="A0A521CSE7"/>
<evidence type="ECO:0000313" key="1">
    <source>
        <dbReference type="EMBL" id="SMO61570.1"/>
    </source>
</evidence>
<organism evidence="1 2">
    <name type="scientific">Pedobacter westerhofensis</name>
    <dbReference type="NCBI Taxonomy" id="425512"/>
    <lineage>
        <taxon>Bacteria</taxon>
        <taxon>Pseudomonadati</taxon>
        <taxon>Bacteroidota</taxon>
        <taxon>Sphingobacteriia</taxon>
        <taxon>Sphingobacteriales</taxon>
        <taxon>Sphingobacteriaceae</taxon>
        <taxon>Pedobacter</taxon>
    </lineage>
</organism>
<sequence>MMKPEGLDCILSITPIDGKPCISELPVLHPGHDYIISIGGI</sequence>
<accession>A0A521CSE7</accession>
<name>A0A521CSE7_9SPHI</name>
<dbReference type="Proteomes" id="UP000320300">
    <property type="component" value="Unassembled WGS sequence"/>
</dbReference>
<gene>
    <name evidence="1" type="ORF">SAMN06265348_104106</name>
</gene>
<protein>
    <submittedName>
        <fullName evidence="1">Uncharacterized protein</fullName>
    </submittedName>
</protein>
<dbReference type="EMBL" id="FXTN01000004">
    <property type="protein sequence ID" value="SMO61570.1"/>
    <property type="molecule type" value="Genomic_DNA"/>
</dbReference>
<proteinExistence type="predicted"/>
<evidence type="ECO:0000313" key="2">
    <source>
        <dbReference type="Proteomes" id="UP000320300"/>
    </source>
</evidence>
<keyword evidence="2" id="KW-1185">Reference proteome</keyword>
<reference evidence="1 2" key="1">
    <citation type="submission" date="2017-05" db="EMBL/GenBank/DDBJ databases">
        <authorList>
            <person name="Varghese N."/>
            <person name="Submissions S."/>
        </authorList>
    </citation>
    <scope>NUCLEOTIDE SEQUENCE [LARGE SCALE GENOMIC DNA]</scope>
    <source>
        <strain evidence="1 2">DSM 19036</strain>
    </source>
</reference>